<protein>
    <submittedName>
        <fullName evidence="1">Uncharacterized protein</fullName>
    </submittedName>
</protein>
<evidence type="ECO:0000313" key="1">
    <source>
        <dbReference type="EMBL" id="TCP64414.1"/>
    </source>
</evidence>
<dbReference type="RefSeq" id="WP_207896829.1">
    <property type="nucleotide sequence ID" value="NZ_SLXV01000040.1"/>
</dbReference>
<accession>A0A4R2RN03</accession>
<comment type="caution">
    <text evidence="1">The sequence shown here is derived from an EMBL/GenBank/DDBJ whole genome shotgun (WGS) entry which is preliminary data.</text>
</comment>
<dbReference type="Proteomes" id="UP000294746">
    <property type="component" value="Unassembled WGS sequence"/>
</dbReference>
<sequence>MNYVAEIIGFSEMIEEEVIVSISGFRLVGMISALGPPIDLEVGKKYLVELDLWVEGDDPIKESSSQKKEMFNIAGKYKHILTGWLDFENGQLESSLAFYLGKGELYDIWYLEDKYVDVMVDRIDIAFMKPVMETITLYSSVGQKELDLIRASHYCAFPPRLSFQPMFYPILNEEYAIQIARDWNAIEEECDYVGYVTRFQVRKEFINRYTVQTVVGIGHQEYWIPAEDLEEFNQHIEGVIEVIAEFR</sequence>
<gene>
    <name evidence="1" type="ORF">EDD57_1406</name>
</gene>
<name>A0A4R2RN03_9BACL</name>
<keyword evidence="2" id="KW-1185">Reference proteome</keyword>
<evidence type="ECO:0000313" key="2">
    <source>
        <dbReference type="Proteomes" id="UP000294746"/>
    </source>
</evidence>
<reference evidence="1 2" key="1">
    <citation type="submission" date="2019-03" db="EMBL/GenBank/DDBJ databases">
        <title>Genomic Encyclopedia of Type Strains, Phase IV (KMG-IV): sequencing the most valuable type-strain genomes for metagenomic binning, comparative biology and taxonomic classification.</title>
        <authorList>
            <person name="Goeker M."/>
        </authorList>
    </citation>
    <scope>NUCLEOTIDE SEQUENCE [LARGE SCALE GENOMIC DNA]</scope>
    <source>
        <strain evidence="1 2">DSM 46831</strain>
    </source>
</reference>
<organism evidence="1 2">
    <name type="scientific">Baia soyae</name>
    <dbReference type="NCBI Taxonomy" id="1544746"/>
    <lineage>
        <taxon>Bacteria</taxon>
        <taxon>Bacillati</taxon>
        <taxon>Bacillota</taxon>
        <taxon>Bacilli</taxon>
        <taxon>Bacillales</taxon>
        <taxon>Thermoactinomycetaceae</taxon>
        <taxon>Baia</taxon>
    </lineage>
</organism>
<dbReference type="AlphaFoldDB" id="A0A4R2RN03"/>
<dbReference type="EMBL" id="SLXV01000040">
    <property type="protein sequence ID" value="TCP64414.1"/>
    <property type="molecule type" value="Genomic_DNA"/>
</dbReference>
<proteinExistence type="predicted"/>